<comment type="caution">
    <text evidence="2">The sequence shown here is derived from an EMBL/GenBank/DDBJ whole genome shotgun (WGS) entry which is preliminary data.</text>
</comment>
<proteinExistence type="predicted"/>
<name>A0A7W1WUN9_9BACL</name>
<evidence type="ECO:0000313" key="3">
    <source>
        <dbReference type="Proteomes" id="UP000535491"/>
    </source>
</evidence>
<reference evidence="2 3" key="1">
    <citation type="submission" date="2020-07" db="EMBL/GenBank/DDBJ databases">
        <authorList>
            <person name="Feng H."/>
        </authorList>
    </citation>
    <scope>NUCLEOTIDE SEQUENCE [LARGE SCALE GENOMIC DNA]</scope>
    <source>
        <strain evidence="3">s-10</strain>
    </source>
</reference>
<sequence length="93" mass="10704">MRLSLEEMNVLSEQLEKREARLHLLYDQNPAQQEETLQSLHILSSLQRKLRDLEADLSNEEKQALAAILKDEMNHIHGHGTGIYESILAKVTE</sequence>
<keyword evidence="1" id="KW-0175">Coiled coil</keyword>
<dbReference type="RefSeq" id="WP_181754765.1">
    <property type="nucleotide sequence ID" value="NZ_JACEIQ010000032.1"/>
</dbReference>
<feature type="coiled-coil region" evidence="1">
    <location>
        <begin position="43"/>
        <end position="70"/>
    </location>
</feature>
<dbReference type="EMBL" id="JACEIQ010000032">
    <property type="protein sequence ID" value="MBA4496390.1"/>
    <property type="molecule type" value="Genomic_DNA"/>
</dbReference>
<dbReference type="Proteomes" id="UP000535491">
    <property type="component" value="Unassembled WGS sequence"/>
</dbReference>
<gene>
    <name evidence="2" type="ORF">H1191_19175</name>
</gene>
<evidence type="ECO:0000256" key="1">
    <source>
        <dbReference type="SAM" id="Coils"/>
    </source>
</evidence>
<protein>
    <submittedName>
        <fullName evidence="2">Uncharacterized protein</fullName>
    </submittedName>
</protein>
<accession>A0A7W1WUN9</accession>
<evidence type="ECO:0000313" key="2">
    <source>
        <dbReference type="EMBL" id="MBA4496390.1"/>
    </source>
</evidence>
<keyword evidence="3" id="KW-1185">Reference proteome</keyword>
<dbReference type="AlphaFoldDB" id="A0A7W1WUN9"/>
<organism evidence="2 3">
    <name type="scientific">Paenactinomyces guangxiensis</name>
    <dbReference type="NCBI Taxonomy" id="1490290"/>
    <lineage>
        <taxon>Bacteria</taxon>
        <taxon>Bacillati</taxon>
        <taxon>Bacillota</taxon>
        <taxon>Bacilli</taxon>
        <taxon>Bacillales</taxon>
        <taxon>Thermoactinomycetaceae</taxon>
        <taxon>Paenactinomyces</taxon>
    </lineage>
</organism>